<feature type="domain" description="GH29D-like beta-sandwich" evidence="2">
    <location>
        <begin position="479"/>
        <end position="545"/>
    </location>
</feature>
<organism evidence="3 4">
    <name type="scientific">Occallatibacter riparius</name>
    <dbReference type="NCBI Taxonomy" id="1002689"/>
    <lineage>
        <taxon>Bacteria</taxon>
        <taxon>Pseudomonadati</taxon>
        <taxon>Acidobacteriota</taxon>
        <taxon>Terriglobia</taxon>
        <taxon>Terriglobales</taxon>
        <taxon>Acidobacteriaceae</taxon>
        <taxon>Occallatibacter</taxon>
    </lineage>
</organism>
<gene>
    <name evidence="3" type="ORF">MOP44_02600</name>
</gene>
<evidence type="ECO:0000313" key="3">
    <source>
        <dbReference type="EMBL" id="UWZ84836.1"/>
    </source>
</evidence>
<dbReference type="AlphaFoldDB" id="A0A9J7BPM5"/>
<dbReference type="Gene3D" id="2.120.10.80">
    <property type="entry name" value="Kelch-type beta propeller"/>
    <property type="match status" value="3"/>
</dbReference>
<dbReference type="InterPro" id="IPR015915">
    <property type="entry name" value="Kelch-typ_b-propeller"/>
</dbReference>
<feature type="domain" description="GH29D-like beta-sandwich" evidence="2">
    <location>
        <begin position="563"/>
        <end position="626"/>
    </location>
</feature>
<dbReference type="EMBL" id="CP093313">
    <property type="protein sequence ID" value="UWZ84836.1"/>
    <property type="molecule type" value="Genomic_DNA"/>
</dbReference>
<feature type="transmembrane region" description="Helical" evidence="1">
    <location>
        <begin position="747"/>
        <end position="769"/>
    </location>
</feature>
<evidence type="ECO:0000256" key="1">
    <source>
        <dbReference type="SAM" id="Phobius"/>
    </source>
</evidence>
<dbReference type="InterPro" id="IPR059177">
    <property type="entry name" value="GH29D-like_dom"/>
</dbReference>
<dbReference type="Pfam" id="PF13290">
    <property type="entry name" value="CHB_HEX_C_1"/>
    <property type="match status" value="2"/>
</dbReference>
<evidence type="ECO:0000313" key="4">
    <source>
        <dbReference type="Proteomes" id="UP001059380"/>
    </source>
</evidence>
<name>A0A9J7BPM5_9BACT</name>
<dbReference type="PANTHER" id="PTHR23244">
    <property type="entry name" value="KELCH REPEAT DOMAIN"/>
    <property type="match status" value="1"/>
</dbReference>
<dbReference type="SUPFAM" id="SSF117281">
    <property type="entry name" value="Kelch motif"/>
    <property type="match status" value="1"/>
</dbReference>
<keyword evidence="1" id="KW-0472">Membrane</keyword>
<sequence>MSASTGSGDWVWQKGSNEFNINPVFGTLRVSSPAANPGSRSGMASWTDNSGNLWIFGGGVGYSDVWEFNSSTMEWAWMAGPNTPSQAAVYGTLGVAAPANVPGLRSGSATWKDKDGNFWLFGGEGQDSAGNYGYLNDLWKFDTTTFEWTWMGGSNVLPTCPSTNSCGPPGVYGTLGTSSASNVPGGRSDALGWTDASGNFWMFGGRIYIVYLNGWGGYENDLWKYSPSTHEWTWMGGNSSLPSDCTLNDSCGYAGIYGTLLTPSSSNLPGAREESTVWTDSNGNFWLFGGFGYGSNHIRGELNDLWKFAPSTGEWEWVSGSDTIGTRTYGGQAGVYGTKGVSSSANHPGGRNSAAGWMDQDDNLWLFGGYGFGSTNADWAFSSGFLNDLWRFNPATDEWTWMTGSDLIGGLASFGTLGVGSSNDPGNRIGVAAWSGPSGNLWFFGGSYRIDNYQSGAMSDVWEYLIDGADRAAPPTFSPPAGTYTSALSVKLRSVTPGVTIYYTTDGSTPTVSATVYNGPITVTQSQTISAIAAGSGYLQSSAVSASYVINLPVAATPTFSVPTGTYTSAQTVTISDVTPGATVYYTTDGSAPGTNSARYTNPVSVSQTETLKAIATASGYAPSLTASATYTISAASAPPSFTFSASPSTITVMSGGTGTTTLTVTPQNGFSSAVSFSCSGLPSGTACTFSPGTIKPSGAPVTSQLGIAARAVASNGPMERTPLLPGAAVAGAGALLFWRKRRPCTFWIPALLLSFGLVLLTACSSFTVKSRTTTVTVSAKAGRLQQTAQVTLTVNP</sequence>
<keyword evidence="1" id="KW-0812">Transmembrane</keyword>
<dbReference type="RefSeq" id="WP_260794342.1">
    <property type="nucleotide sequence ID" value="NZ_CP093313.1"/>
</dbReference>
<reference evidence="3" key="1">
    <citation type="submission" date="2021-04" db="EMBL/GenBank/DDBJ databases">
        <title>Phylogenetic analysis of Acidobacteriaceae.</title>
        <authorList>
            <person name="Qiu L."/>
            <person name="Zhang Q."/>
        </authorList>
    </citation>
    <scope>NUCLEOTIDE SEQUENCE</scope>
    <source>
        <strain evidence="3">DSM 25168</strain>
    </source>
</reference>
<keyword evidence="1" id="KW-1133">Transmembrane helix</keyword>
<protein>
    <submittedName>
        <fullName evidence="3">Chitobiase/beta-hexosaminidase C-terminal domain-containing protein</fullName>
    </submittedName>
</protein>
<accession>A0A9J7BPM5</accession>
<proteinExistence type="predicted"/>
<dbReference type="KEGG" id="orp:MOP44_02600"/>
<evidence type="ECO:0000259" key="2">
    <source>
        <dbReference type="Pfam" id="PF13290"/>
    </source>
</evidence>
<keyword evidence="4" id="KW-1185">Reference proteome</keyword>
<dbReference type="Proteomes" id="UP001059380">
    <property type="component" value="Chromosome"/>
</dbReference>